<feature type="region of interest" description="Disordered" evidence="10">
    <location>
        <begin position="115"/>
        <end position="141"/>
    </location>
</feature>
<evidence type="ECO:0000259" key="11">
    <source>
        <dbReference type="PROSITE" id="PS50157"/>
    </source>
</evidence>
<sequence>MELPKSDKQAIPTSALHVPKPEESFPESTHPPLNQTPKGMGNSSEAQDSGIGASQSSSSFSELSSLRKSPQLTGTLRPNNFSTPLNSRDVAMPLTIPEENISEIAKATSSVASTSARLSASTSASTSVPTNSRGPRHRQKKNRICSYCGKTFDRPSLLRRHILSHTGERPFPCQYCDKAFSTRSGANTHERTHTGYKPYICRICGRRFAAGSNYIFHIYTHTNTRRHRCDICTKAFVTPGDLRRHKYVHTEDWPFRCSVCNRGFAVERSLISHKAIHTGEFSHSNLMHPSGVKPYPCRLCNKSYTQESSLKTHMRLHQRLGKPVKTPSTSDSKILPQPLGCLGQQPIQQTATNLNEVPLPEAPYQTSVFRSLSFWAQYFSASTLLTQLQPSNPNPSPDGDSQVQELQQQLSHLRMHSTNEALTTSSRSAFVDLRRQQTPSSSRHLLPHPSSNLSSHHYNQRRGGSRPVSPEQDQPIDLSTKKGRR</sequence>
<feature type="region of interest" description="Disordered" evidence="10">
    <location>
        <begin position="387"/>
        <end position="406"/>
    </location>
</feature>
<feature type="domain" description="C2H2-type" evidence="11">
    <location>
        <begin position="227"/>
        <end position="254"/>
    </location>
</feature>
<evidence type="ECO:0000256" key="5">
    <source>
        <dbReference type="ARBA" id="ARBA00022833"/>
    </source>
</evidence>
<dbReference type="GO" id="GO:0006357">
    <property type="term" value="P:regulation of transcription by RNA polymerase II"/>
    <property type="evidence" value="ECO:0007669"/>
    <property type="project" value="UniProtKB-ARBA"/>
</dbReference>
<evidence type="ECO:0000256" key="7">
    <source>
        <dbReference type="ARBA" id="ARBA00023163"/>
    </source>
</evidence>
<dbReference type="InterPro" id="IPR050331">
    <property type="entry name" value="Zinc_finger"/>
</dbReference>
<reference evidence="14" key="1">
    <citation type="submission" date="2016-04" db="UniProtKB">
        <authorList>
            <consortium name="WormBaseParasite"/>
        </authorList>
    </citation>
    <scope>IDENTIFICATION</scope>
</reference>
<keyword evidence="3" id="KW-0677">Repeat</keyword>
<feature type="region of interest" description="Disordered" evidence="10">
    <location>
        <begin position="434"/>
        <end position="485"/>
    </location>
</feature>
<keyword evidence="13" id="KW-1185">Reference proteome</keyword>
<reference evidence="12 13" key="2">
    <citation type="submission" date="2018-11" db="EMBL/GenBank/DDBJ databases">
        <authorList>
            <consortium name="Pathogen Informatics"/>
        </authorList>
    </citation>
    <scope>NUCLEOTIDE SEQUENCE [LARGE SCALE GENOMIC DNA]</scope>
</reference>
<dbReference type="InterPro" id="IPR036236">
    <property type="entry name" value="Znf_C2H2_sf"/>
</dbReference>
<dbReference type="FunFam" id="3.30.160.60:FF:001289">
    <property type="entry name" value="Zinc finger protein 574"/>
    <property type="match status" value="1"/>
</dbReference>
<feature type="compositionally biased region" description="Low complexity" evidence="10">
    <location>
        <begin position="439"/>
        <end position="457"/>
    </location>
</feature>
<dbReference type="PANTHER" id="PTHR16515">
    <property type="entry name" value="PR DOMAIN ZINC FINGER PROTEIN"/>
    <property type="match status" value="1"/>
</dbReference>
<evidence type="ECO:0000256" key="2">
    <source>
        <dbReference type="ARBA" id="ARBA00022723"/>
    </source>
</evidence>
<dbReference type="SUPFAM" id="SSF57667">
    <property type="entry name" value="beta-beta-alpha zinc fingers"/>
    <property type="match status" value="4"/>
</dbReference>
<keyword evidence="5" id="KW-0862">Zinc</keyword>
<dbReference type="Pfam" id="PF00096">
    <property type="entry name" value="zf-C2H2"/>
    <property type="match status" value="4"/>
</dbReference>
<gene>
    <name evidence="12" type="ORF">TASK_LOCUS5074</name>
</gene>
<evidence type="ECO:0000313" key="13">
    <source>
        <dbReference type="Proteomes" id="UP000282613"/>
    </source>
</evidence>
<evidence type="ECO:0000256" key="1">
    <source>
        <dbReference type="ARBA" id="ARBA00004123"/>
    </source>
</evidence>
<keyword evidence="2" id="KW-0479">Metal-binding</keyword>
<dbReference type="EMBL" id="UYRS01018390">
    <property type="protein sequence ID" value="VDK34465.1"/>
    <property type="molecule type" value="Genomic_DNA"/>
</dbReference>
<dbReference type="FunFam" id="3.30.160.60:FF:000110">
    <property type="entry name" value="Zinc finger protein-like"/>
    <property type="match status" value="1"/>
</dbReference>
<protein>
    <submittedName>
        <fullName evidence="14">Zinc finger protein</fullName>
    </submittedName>
</protein>
<evidence type="ECO:0000313" key="12">
    <source>
        <dbReference type="EMBL" id="VDK34465.1"/>
    </source>
</evidence>
<dbReference type="PROSITE" id="PS00028">
    <property type="entry name" value="ZINC_FINGER_C2H2_1"/>
    <property type="match status" value="6"/>
</dbReference>
<feature type="domain" description="C2H2-type" evidence="11">
    <location>
        <begin position="295"/>
        <end position="317"/>
    </location>
</feature>
<comment type="subcellular location">
    <subcellularLocation>
        <location evidence="1">Nucleus</location>
    </subcellularLocation>
</comment>
<dbReference type="SMART" id="SM00355">
    <property type="entry name" value="ZnF_C2H2"/>
    <property type="match status" value="6"/>
</dbReference>
<dbReference type="PANTHER" id="PTHR16515:SF66">
    <property type="entry name" value="C2H2-TYPE DOMAIN-CONTAINING PROTEIN"/>
    <property type="match status" value="1"/>
</dbReference>
<dbReference type="Gene3D" id="3.30.160.60">
    <property type="entry name" value="Classic Zinc Finger"/>
    <property type="match status" value="6"/>
</dbReference>
<feature type="compositionally biased region" description="Low complexity" evidence="10">
    <location>
        <begin position="49"/>
        <end position="69"/>
    </location>
</feature>
<feature type="domain" description="C2H2-type" evidence="11">
    <location>
        <begin position="171"/>
        <end position="198"/>
    </location>
</feature>
<feature type="domain" description="C2H2-type" evidence="11">
    <location>
        <begin position="255"/>
        <end position="282"/>
    </location>
</feature>
<feature type="compositionally biased region" description="Polar residues" evidence="10">
    <location>
        <begin position="70"/>
        <end position="86"/>
    </location>
</feature>
<evidence type="ECO:0000256" key="4">
    <source>
        <dbReference type="ARBA" id="ARBA00022771"/>
    </source>
</evidence>
<dbReference type="WBParaSite" id="TASK_0000507301-mRNA-1">
    <property type="protein sequence ID" value="TASK_0000507301-mRNA-1"/>
    <property type="gene ID" value="TASK_0000507301"/>
</dbReference>
<name>A0A158R8A4_TAEAS</name>
<keyword evidence="8" id="KW-0539">Nucleus</keyword>
<dbReference type="STRING" id="60517.A0A158R8A4"/>
<evidence type="ECO:0000313" key="14">
    <source>
        <dbReference type="WBParaSite" id="TASK_0000507301-mRNA-1"/>
    </source>
</evidence>
<dbReference type="OrthoDB" id="3437960at2759"/>
<dbReference type="AlphaFoldDB" id="A0A158R8A4"/>
<feature type="region of interest" description="Disordered" evidence="10">
    <location>
        <begin position="1"/>
        <end position="87"/>
    </location>
</feature>
<dbReference type="PROSITE" id="PS50157">
    <property type="entry name" value="ZINC_FINGER_C2H2_2"/>
    <property type="match status" value="6"/>
</dbReference>
<dbReference type="Proteomes" id="UP000282613">
    <property type="component" value="Unassembled WGS sequence"/>
</dbReference>
<dbReference type="InterPro" id="IPR013087">
    <property type="entry name" value="Znf_C2H2_type"/>
</dbReference>
<evidence type="ECO:0000256" key="6">
    <source>
        <dbReference type="ARBA" id="ARBA00023015"/>
    </source>
</evidence>
<proteinExistence type="predicted"/>
<dbReference type="Pfam" id="PF13912">
    <property type="entry name" value="zf-C2H2_6"/>
    <property type="match status" value="1"/>
</dbReference>
<feature type="compositionally biased region" description="Low complexity" evidence="10">
    <location>
        <begin position="115"/>
        <end position="132"/>
    </location>
</feature>
<evidence type="ECO:0000256" key="3">
    <source>
        <dbReference type="ARBA" id="ARBA00022737"/>
    </source>
</evidence>
<evidence type="ECO:0000256" key="10">
    <source>
        <dbReference type="SAM" id="MobiDB-lite"/>
    </source>
</evidence>
<dbReference type="GO" id="GO:0008270">
    <property type="term" value="F:zinc ion binding"/>
    <property type="evidence" value="ECO:0007669"/>
    <property type="project" value="UniProtKB-KW"/>
</dbReference>
<feature type="domain" description="C2H2-type" evidence="11">
    <location>
        <begin position="143"/>
        <end position="170"/>
    </location>
</feature>
<feature type="domain" description="C2H2-type" evidence="11">
    <location>
        <begin position="199"/>
        <end position="226"/>
    </location>
</feature>
<keyword evidence="7" id="KW-0804">Transcription</keyword>
<dbReference type="GO" id="GO:0005634">
    <property type="term" value="C:nucleus"/>
    <property type="evidence" value="ECO:0007669"/>
    <property type="project" value="UniProtKB-SubCell"/>
</dbReference>
<keyword evidence="6" id="KW-0805">Transcription regulation</keyword>
<evidence type="ECO:0000256" key="9">
    <source>
        <dbReference type="PROSITE-ProRule" id="PRU00042"/>
    </source>
</evidence>
<keyword evidence="4 9" id="KW-0863">Zinc-finger</keyword>
<organism evidence="14">
    <name type="scientific">Taenia asiatica</name>
    <name type="common">Asian tapeworm</name>
    <dbReference type="NCBI Taxonomy" id="60517"/>
    <lineage>
        <taxon>Eukaryota</taxon>
        <taxon>Metazoa</taxon>
        <taxon>Spiralia</taxon>
        <taxon>Lophotrochozoa</taxon>
        <taxon>Platyhelminthes</taxon>
        <taxon>Cestoda</taxon>
        <taxon>Eucestoda</taxon>
        <taxon>Cyclophyllidea</taxon>
        <taxon>Taeniidae</taxon>
        <taxon>Taenia</taxon>
    </lineage>
</organism>
<evidence type="ECO:0000256" key="8">
    <source>
        <dbReference type="ARBA" id="ARBA00023242"/>
    </source>
</evidence>
<accession>A0A158R8A4</accession>
<feature type="compositionally biased region" description="Polar residues" evidence="10">
    <location>
        <begin position="31"/>
        <end position="47"/>
    </location>
</feature>